<accession>V8QLK9</accession>
<dbReference type="eggNOG" id="COG2808">
    <property type="taxonomic scope" value="Bacteria"/>
</dbReference>
<dbReference type="PATRIC" id="fig|1424334.3.peg.4503"/>
<dbReference type="Gene3D" id="2.30.110.10">
    <property type="entry name" value="Electron Transport, Fmn-binding Protein, Chain A"/>
    <property type="match status" value="1"/>
</dbReference>
<name>V8QLK9_9BURK</name>
<dbReference type="SUPFAM" id="SSF50475">
    <property type="entry name" value="FMN-binding split barrel"/>
    <property type="match status" value="1"/>
</dbReference>
<dbReference type="Pfam" id="PF04299">
    <property type="entry name" value="FMN_bind_2"/>
    <property type="match status" value="1"/>
</dbReference>
<dbReference type="InterPro" id="IPR007396">
    <property type="entry name" value="TR_PAI2-type"/>
</dbReference>
<dbReference type="OrthoDB" id="9794948at2"/>
<proteinExistence type="predicted"/>
<dbReference type="PANTHER" id="PTHR35802:SF1">
    <property type="entry name" value="PROTEASE SYNTHASE AND SPORULATION PROTEIN PAI 2"/>
    <property type="match status" value="1"/>
</dbReference>
<dbReference type="RefSeq" id="WP_024007396.1">
    <property type="nucleotide sequence ID" value="NZ_KI650983.1"/>
</dbReference>
<dbReference type="Proteomes" id="UP000018733">
    <property type="component" value="Unassembled WGS sequence"/>
</dbReference>
<dbReference type="HOGENOM" id="CLU_065853_0_1_4"/>
<keyword evidence="2" id="KW-1185">Reference proteome</keyword>
<protein>
    <submittedName>
        <fullName evidence="1">Transcriptional regulator</fullName>
    </submittedName>
</protein>
<organism evidence="1 2">
    <name type="scientific">Advenella kashmirensis W13003</name>
    <dbReference type="NCBI Taxonomy" id="1424334"/>
    <lineage>
        <taxon>Bacteria</taxon>
        <taxon>Pseudomonadati</taxon>
        <taxon>Pseudomonadota</taxon>
        <taxon>Betaproteobacteria</taxon>
        <taxon>Burkholderiales</taxon>
        <taxon>Alcaligenaceae</taxon>
    </lineage>
</organism>
<dbReference type="PIRSF" id="PIRSF010372">
    <property type="entry name" value="PaiB"/>
    <property type="match status" value="1"/>
</dbReference>
<evidence type="ECO:0000313" key="1">
    <source>
        <dbReference type="EMBL" id="ETF00512.1"/>
    </source>
</evidence>
<sequence>MYNPSFFRIADPRLIADLIRSYPLGLLISLGPDGVQASPLPFLFFPDEGEHGVLRAHLARANPHWSLFAQDPSCLLVFQGEQGYISPSWYPGKATTHRVVPTWNYAMVQIRGTVRTTDDPAWLHSQISALTRQQESGMPSPWQVSDAPPEFIEQQKRAIVGLEITITHIEGKWKMSQNRNAADQAGVIDGLRNTQATEGSQALADTMSRILKKTDLAQ</sequence>
<dbReference type="STRING" id="1424334.W822_22455"/>
<gene>
    <name evidence="1" type="ORF">W822_22455</name>
</gene>
<dbReference type="EMBL" id="AYXT01000014">
    <property type="protein sequence ID" value="ETF00512.1"/>
    <property type="molecule type" value="Genomic_DNA"/>
</dbReference>
<dbReference type="InterPro" id="IPR012349">
    <property type="entry name" value="Split_barrel_FMN-bd"/>
</dbReference>
<evidence type="ECO:0000313" key="2">
    <source>
        <dbReference type="Proteomes" id="UP000018733"/>
    </source>
</evidence>
<dbReference type="PANTHER" id="PTHR35802">
    <property type="entry name" value="PROTEASE SYNTHASE AND SPORULATION PROTEIN PAI 2"/>
    <property type="match status" value="1"/>
</dbReference>
<dbReference type="AlphaFoldDB" id="V8QLK9"/>
<comment type="caution">
    <text evidence="1">The sequence shown here is derived from an EMBL/GenBank/DDBJ whole genome shotgun (WGS) entry which is preliminary data.</text>
</comment>
<reference evidence="1 2" key="1">
    <citation type="journal article" date="2014" name="Genome Announc.">
        <title>Draft Genome Sequence of Advenella kashmirensis Strain W13003, a Polycyclic Aromatic Hydrocarbon-Degrading Bacterium.</title>
        <authorList>
            <person name="Wang X."/>
            <person name="Jin D."/>
            <person name="Zhou L."/>
            <person name="Wu L."/>
            <person name="An W."/>
            <person name="Zhao L."/>
        </authorList>
    </citation>
    <scope>NUCLEOTIDE SEQUENCE [LARGE SCALE GENOMIC DNA]</scope>
    <source>
        <strain evidence="1 2">W13003</strain>
    </source>
</reference>